<dbReference type="STRING" id="45351.A7SJZ3"/>
<dbReference type="EMBL" id="DS469682">
    <property type="protein sequence ID" value="EDO35983.1"/>
    <property type="molecule type" value="Genomic_DNA"/>
</dbReference>
<evidence type="ECO:0000256" key="3">
    <source>
        <dbReference type="PROSITE-ProRule" id="PRU00023"/>
    </source>
</evidence>
<dbReference type="SMART" id="SM00248">
    <property type="entry name" value="ANK"/>
    <property type="match status" value="3"/>
</dbReference>
<evidence type="ECO:0000313" key="5">
    <source>
        <dbReference type="Proteomes" id="UP000001593"/>
    </source>
</evidence>
<evidence type="ECO:0000256" key="2">
    <source>
        <dbReference type="ARBA" id="ARBA00023043"/>
    </source>
</evidence>
<sequence length="121" mass="12800">MGMSLVHVAACSGSYESLKRLLLLGMDPNKTSNQDVTPLMLAATRDCTDFAELLIEGGASVQMTDSSQRGAIHYAASCGKTRTVELLLDHGASVNDITDRRNTPLHSAATNGHTKTVAALI</sequence>
<name>A7SJZ3_NEMVE</name>
<gene>
    <name evidence="4" type="ORF">NEMVEDRAFT_v1g121133</name>
</gene>
<dbReference type="Proteomes" id="UP000001593">
    <property type="component" value="Unassembled WGS sequence"/>
</dbReference>
<dbReference type="eggNOG" id="KOG4177">
    <property type="taxonomic scope" value="Eukaryota"/>
</dbReference>
<dbReference type="OMA" id="AATRDCT"/>
<feature type="repeat" description="ANK" evidence="3">
    <location>
        <begin position="100"/>
        <end position="121"/>
    </location>
</feature>
<dbReference type="AlphaFoldDB" id="A7SJZ3"/>
<dbReference type="HOGENOM" id="CLU_000134_18_9_1"/>
<dbReference type="SUPFAM" id="SSF48403">
    <property type="entry name" value="Ankyrin repeat"/>
    <property type="match status" value="1"/>
</dbReference>
<keyword evidence="1" id="KW-0677">Repeat</keyword>
<dbReference type="InterPro" id="IPR002110">
    <property type="entry name" value="Ankyrin_rpt"/>
</dbReference>
<feature type="non-terminal residue" evidence="4">
    <location>
        <position position="121"/>
    </location>
</feature>
<reference evidence="4 5" key="1">
    <citation type="journal article" date="2007" name="Science">
        <title>Sea anemone genome reveals ancestral eumetazoan gene repertoire and genomic organization.</title>
        <authorList>
            <person name="Putnam N.H."/>
            <person name="Srivastava M."/>
            <person name="Hellsten U."/>
            <person name="Dirks B."/>
            <person name="Chapman J."/>
            <person name="Salamov A."/>
            <person name="Terry A."/>
            <person name="Shapiro H."/>
            <person name="Lindquist E."/>
            <person name="Kapitonov V.V."/>
            <person name="Jurka J."/>
            <person name="Genikhovich G."/>
            <person name="Grigoriev I.V."/>
            <person name="Lucas S.M."/>
            <person name="Steele R.E."/>
            <person name="Finnerty J.R."/>
            <person name="Technau U."/>
            <person name="Martindale M.Q."/>
            <person name="Rokhsar D.S."/>
        </authorList>
    </citation>
    <scope>NUCLEOTIDE SEQUENCE [LARGE SCALE GENOMIC DNA]</scope>
    <source>
        <strain evidence="5">CH2 X CH6</strain>
    </source>
</reference>
<keyword evidence="2 3" id="KW-0040">ANK repeat</keyword>
<keyword evidence="5" id="KW-1185">Reference proteome</keyword>
<organism evidence="4 5">
    <name type="scientific">Nematostella vectensis</name>
    <name type="common">Starlet sea anemone</name>
    <dbReference type="NCBI Taxonomy" id="45351"/>
    <lineage>
        <taxon>Eukaryota</taxon>
        <taxon>Metazoa</taxon>
        <taxon>Cnidaria</taxon>
        <taxon>Anthozoa</taxon>
        <taxon>Hexacorallia</taxon>
        <taxon>Actiniaria</taxon>
        <taxon>Edwardsiidae</taxon>
        <taxon>Nematostella</taxon>
    </lineage>
</organism>
<feature type="repeat" description="ANK" evidence="3">
    <location>
        <begin position="1"/>
        <end position="33"/>
    </location>
</feature>
<proteinExistence type="predicted"/>
<feature type="repeat" description="ANK" evidence="3">
    <location>
        <begin position="34"/>
        <end position="66"/>
    </location>
</feature>
<dbReference type="Gene3D" id="1.25.40.20">
    <property type="entry name" value="Ankyrin repeat-containing domain"/>
    <property type="match status" value="2"/>
</dbReference>
<protein>
    <submittedName>
        <fullName evidence="4">Uncharacterized protein</fullName>
    </submittedName>
</protein>
<dbReference type="Pfam" id="PF00023">
    <property type="entry name" value="Ank"/>
    <property type="match status" value="1"/>
</dbReference>
<accession>A7SJZ3</accession>
<evidence type="ECO:0000256" key="1">
    <source>
        <dbReference type="ARBA" id="ARBA00022737"/>
    </source>
</evidence>
<dbReference type="PANTHER" id="PTHR24171:SF9">
    <property type="entry name" value="ANKYRIN REPEAT DOMAIN-CONTAINING PROTEIN 39"/>
    <property type="match status" value="1"/>
</dbReference>
<dbReference type="InParanoid" id="A7SJZ3"/>
<dbReference type="PROSITE" id="PS50297">
    <property type="entry name" value="ANK_REP_REGION"/>
    <property type="match status" value="3"/>
</dbReference>
<feature type="repeat" description="ANK" evidence="3">
    <location>
        <begin position="67"/>
        <end position="99"/>
    </location>
</feature>
<dbReference type="PANTHER" id="PTHR24171">
    <property type="entry name" value="ANKYRIN REPEAT DOMAIN-CONTAINING PROTEIN 39-RELATED"/>
    <property type="match status" value="1"/>
</dbReference>
<dbReference type="PROSITE" id="PS50088">
    <property type="entry name" value="ANK_REPEAT"/>
    <property type="match status" value="4"/>
</dbReference>
<dbReference type="InterPro" id="IPR036770">
    <property type="entry name" value="Ankyrin_rpt-contain_sf"/>
</dbReference>
<evidence type="ECO:0000313" key="4">
    <source>
        <dbReference type="EMBL" id="EDO35983.1"/>
    </source>
</evidence>
<dbReference type="Pfam" id="PF12796">
    <property type="entry name" value="Ank_2"/>
    <property type="match status" value="1"/>
</dbReference>